<reference evidence="1" key="1">
    <citation type="submission" date="2021-02" db="EMBL/GenBank/DDBJ databases">
        <authorList>
            <person name="Dougan E. K."/>
            <person name="Rhodes N."/>
            <person name="Thang M."/>
            <person name="Chan C."/>
        </authorList>
    </citation>
    <scope>NUCLEOTIDE SEQUENCE</scope>
</reference>
<proteinExistence type="predicted"/>
<keyword evidence="2" id="KW-1185">Reference proteome</keyword>
<accession>A0A812US77</accession>
<dbReference type="AlphaFoldDB" id="A0A812US77"/>
<protein>
    <submittedName>
        <fullName evidence="1">Uncharacterized protein</fullName>
    </submittedName>
</protein>
<dbReference type="EMBL" id="CAJNDS010002776">
    <property type="protein sequence ID" value="CAE7592890.1"/>
    <property type="molecule type" value="Genomic_DNA"/>
</dbReference>
<dbReference type="Proteomes" id="UP000604046">
    <property type="component" value="Unassembled WGS sequence"/>
</dbReference>
<comment type="caution">
    <text evidence="1">The sequence shown here is derived from an EMBL/GenBank/DDBJ whole genome shotgun (WGS) entry which is preliminary data.</text>
</comment>
<gene>
    <name evidence="1" type="ORF">SNAT2548_LOCUS33751</name>
</gene>
<evidence type="ECO:0000313" key="1">
    <source>
        <dbReference type="EMBL" id="CAE7592890.1"/>
    </source>
</evidence>
<evidence type="ECO:0000313" key="2">
    <source>
        <dbReference type="Proteomes" id="UP000604046"/>
    </source>
</evidence>
<dbReference type="OrthoDB" id="2016582at2759"/>
<name>A0A812US77_9DINO</name>
<sequence>MMILFCLTRKRMAEAARVAAGVHPEFEPEYEDDAFSGGLTSHVLRSFQEEIRLAAEFGLRYDLEQCTLYLLSGEHFRGDVSGFQALGVRVVTGLDVQILKAPVGDNEDFLREFCEEKQHFFENQFQALETYLYKYEAFHLLQQYTGFGQLNYLARTIPRNFLFDLCEWYDARFKRCFESILGQAVPSVAW</sequence>
<organism evidence="1 2">
    <name type="scientific">Symbiodinium natans</name>
    <dbReference type="NCBI Taxonomy" id="878477"/>
    <lineage>
        <taxon>Eukaryota</taxon>
        <taxon>Sar</taxon>
        <taxon>Alveolata</taxon>
        <taxon>Dinophyceae</taxon>
        <taxon>Suessiales</taxon>
        <taxon>Symbiodiniaceae</taxon>
        <taxon>Symbiodinium</taxon>
    </lineage>
</organism>